<feature type="transmembrane region" description="Helical" evidence="5">
    <location>
        <begin position="96"/>
        <end position="116"/>
    </location>
</feature>
<keyword evidence="4 5" id="KW-0472">Membrane</keyword>
<reference evidence="6 7" key="1">
    <citation type="journal article" date="2022" name="Nat. Microbiol.">
        <title>The microbiome of a bacterivorous marine choanoflagellate contains a resource-demanding obligate bacterial associate.</title>
        <authorList>
            <person name="Needham D.M."/>
            <person name="Poirier C."/>
            <person name="Bachy C."/>
            <person name="George E.E."/>
            <person name="Wilken S."/>
            <person name="Yung C.C.M."/>
            <person name="Limardo A.J."/>
            <person name="Morando M."/>
            <person name="Sudek L."/>
            <person name="Malmstrom R.R."/>
            <person name="Keeling P.J."/>
            <person name="Santoro A.E."/>
            <person name="Worden A.Z."/>
        </authorList>
    </citation>
    <scope>NUCLEOTIDE SEQUENCE [LARGE SCALE GENOMIC DNA]</scope>
    <source>
        <strain evidence="6 7">Comchoano-2</strain>
    </source>
</reference>
<protein>
    <submittedName>
        <fullName evidence="6">ZIP family metal transporter</fullName>
    </submittedName>
</protein>
<evidence type="ECO:0000256" key="2">
    <source>
        <dbReference type="ARBA" id="ARBA00022692"/>
    </source>
</evidence>
<keyword evidence="2 5" id="KW-0812">Transmembrane</keyword>
<sequence length="234" mass="26203">MSSVLLTTSIIAFFASLFGGIIPLKKNNIGHHRWAHHLDSFCDGMFIAIACTHLLPEIYEHSATTLQFTFYALAILATVLAIQLPIKSNHSNMKHYITYILFAHCLVEGITVAAVSDPTLQHTLSMAILAHKTVEAFVFFNLISRQNWSQNTLYLLLIVFSLLTPFGIFIGSYLTLLPENIYLFIQSLTCGSFLGISINCFLLHSCDDHQHIKFLWVLLGGLTFVMLIPQGCCH</sequence>
<evidence type="ECO:0000256" key="5">
    <source>
        <dbReference type="SAM" id="Phobius"/>
    </source>
</evidence>
<dbReference type="InterPro" id="IPR003689">
    <property type="entry name" value="ZIP"/>
</dbReference>
<feature type="transmembrane region" description="Helical" evidence="5">
    <location>
        <begin position="154"/>
        <end position="175"/>
    </location>
</feature>
<keyword evidence="3 5" id="KW-1133">Transmembrane helix</keyword>
<dbReference type="EMBL" id="JAKUDN010000002">
    <property type="protein sequence ID" value="MCP8352605.1"/>
    <property type="molecule type" value="Genomic_DNA"/>
</dbReference>
<organism evidence="6 7">
    <name type="scientific">Candidatus Synchoanobacter obligatus</name>
    <dbReference type="NCBI Taxonomy" id="2919597"/>
    <lineage>
        <taxon>Bacteria</taxon>
        <taxon>Pseudomonadati</taxon>
        <taxon>Pseudomonadota</taxon>
        <taxon>Gammaproteobacteria</taxon>
        <taxon>Candidatus Comchoanobacterales</taxon>
        <taxon>Candidatus Comchoanobacteraceae</taxon>
        <taxon>Candidatus Synchoanobacter</taxon>
    </lineage>
</organism>
<comment type="subcellular location">
    <subcellularLocation>
        <location evidence="1">Membrane</location>
        <topology evidence="1">Multi-pass membrane protein</topology>
    </subcellularLocation>
</comment>
<proteinExistence type="predicted"/>
<keyword evidence="7" id="KW-1185">Reference proteome</keyword>
<feature type="transmembrane region" description="Helical" evidence="5">
    <location>
        <begin position="181"/>
        <end position="202"/>
    </location>
</feature>
<evidence type="ECO:0000256" key="3">
    <source>
        <dbReference type="ARBA" id="ARBA00022989"/>
    </source>
</evidence>
<evidence type="ECO:0000256" key="1">
    <source>
        <dbReference type="ARBA" id="ARBA00004141"/>
    </source>
</evidence>
<feature type="transmembrane region" description="Helical" evidence="5">
    <location>
        <begin position="214"/>
        <end position="231"/>
    </location>
</feature>
<dbReference type="Proteomes" id="UP001320768">
    <property type="component" value="Unassembled WGS sequence"/>
</dbReference>
<name>A0ABT1L7S6_9GAMM</name>
<accession>A0ABT1L7S6</accession>
<feature type="transmembrane region" description="Helical" evidence="5">
    <location>
        <begin position="68"/>
        <end position="84"/>
    </location>
</feature>
<feature type="transmembrane region" description="Helical" evidence="5">
    <location>
        <begin position="6"/>
        <end position="24"/>
    </location>
</feature>
<dbReference type="PANTHER" id="PTHR11040">
    <property type="entry name" value="ZINC/IRON TRANSPORTER"/>
    <property type="match status" value="1"/>
</dbReference>
<comment type="caution">
    <text evidence="6">The sequence shown here is derived from an EMBL/GenBank/DDBJ whole genome shotgun (WGS) entry which is preliminary data.</text>
</comment>
<evidence type="ECO:0000256" key="4">
    <source>
        <dbReference type="ARBA" id="ARBA00023136"/>
    </source>
</evidence>
<dbReference type="RefSeq" id="WP_258569710.1">
    <property type="nucleotide sequence ID" value="NZ_JAKUDN010000002.1"/>
</dbReference>
<feature type="transmembrane region" description="Helical" evidence="5">
    <location>
        <begin position="122"/>
        <end position="142"/>
    </location>
</feature>
<gene>
    <name evidence="6" type="ORF">MKS91_04820</name>
</gene>
<dbReference type="Pfam" id="PF02535">
    <property type="entry name" value="Zip"/>
    <property type="match status" value="1"/>
</dbReference>
<evidence type="ECO:0000313" key="6">
    <source>
        <dbReference type="EMBL" id="MCP8352605.1"/>
    </source>
</evidence>
<evidence type="ECO:0000313" key="7">
    <source>
        <dbReference type="Proteomes" id="UP001320768"/>
    </source>
</evidence>
<dbReference type="PANTHER" id="PTHR11040:SF140">
    <property type="entry name" value="ZRT (ZRT), IRT- (IRT-) LIKE PROTEIN TRANSPORTER"/>
    <property type="match status" value="1"/>
</dbReference>